<name>A0A6J4H8B3_9ACTN</name>
<organism evidence="2">
    <name type="scientific">uncultured Acidimicrobiales bacterium</name>
    <dbReference type="NCBI Taxonomy" id="310071"/>
    <lineage>
        <taxon>Bacteria</taxon>
        <taxon>Bacillati</taxon>
        <taxon>Actinomycetota</taxon>
        <taxon>Acidimicrobiia</taxon>
        <taxon>Acidimicrobiales</taxon>
        <taxon>environmental samples</taxon>
    </lineage>
</organism>
<protein>
    <submittedName>
        <fullName evidence="2">Uncharacterized protein</fullName>
    </submittedName>
</protein>
<feature type="region of interest" description="Disordered" evidence="1">
    <location>
        <begin position="955"/>
        <end position="986"/>
    </location>
</feature>
<reference evidence="2" key="1">
    <citation type="submission" date="2020-02" db="EMBL/GenBank/DDBJ databases">
        <authorList>
            <person name="Meier V. D."/>
        </authorList>
    </citation>
    <scope>NUCLEOTIDE SEQUENCE</scope>
    <source>
        <strain evidence="2">AVDCRST_MAG76</strain>
    </source>
</reference>
<gene>
    <name evidence="2" type="ORF">AVDCRST_MAG76-320</name>
</gene>
<evidence type="ECO:0000256" key="1">
    <source>
        <dbReference type="SAM" id="MobiDB-lite"/>
    </source>
</evidence>
<sequence length="1437" mass="156707">MTLSQEMVWTALPNGLGPDGKPRLSAMLTPRLRVTGQDPPRLDSFPDFLDWPESVNASTFQVLVDGQTGAIPASRESPPADSGLWEMLFAATTLVRPFRFKDFALRNIRSFPIAGVMSYLSGIYREIARFSPADLPLVGEGGEGTLKRLVDDLGSVLGHYRLPHGPGALQRLRRTDPDRLKALVVGGSGRRFHALDGAFADSRVVDPGADPGAFHFASQAAMDFYQAHRFYDRPEMIQPYMEERDTTKIPAPPKVPTLDFHQMLSILGDYPVLLRRLGLVVDLVVDHLEPPSGVLRLAPSPGPVPQFAGSTTVLTPGTRYQRTATSFRAASKPEGDLADGMLRLEGAHDRFEGMAEPVRFHLVQTDADGAALKLVNMASELLSVHGENSVMGVSFDTPDRAGLPALRSAGVALIKTDRASALAARLLEEQARAGTDVGDLVHHADHLLRGYRLDVRDEDGIWRSLCRRKGSYRVHLPSGGTFDVSPPDQPIVDEGYVKSASATSADDKDSDLYLHETLCRWDGWSVVAKRPGRTILPSESVDRLTQDEKIERYQPQLETEFKLETGFIPVEGSLPRLRFGRRYAFRARAVDLAGNSVGFDDPDDAHASEPLIYNRFEPVPPPAIVPRAKFGEGESVERMVIRSDFDQTATQYAAVNPAYQPSNDRHVVPPKTSQLLAETHGCFDAAFGPDGQPGPEFIKAAREAGTLKDAEGSVMVAGAVPPDASAEAVATGAYLINTSPVMALPYLPDPMSRGVAFRGLPGESLSHCDFSGDWPDLAPLVLRIAEKPGGVLDGDCHVTFDPPGTDVDWNETERVLTVFLGKADVATVRYSSGLPEGGLDVMAVWQRWLAESDDADSEMAQTGGHWMISPFRELVLVHAVQRPLCPPSVRLRSMRGPGDTFAEVFGKAFLSVKSTGQLDLHASWSDEVDSLSQTAPQTLEGRGHVVSVRVERGVAEPEPWAEEPPGADGTLPVPGEGGMGFPGDDSRADRVKHEFGDTKHRWVNYRLTGTTRFREYFPASVTADAAAITRQGPDVRVNIRSSARPDAPRVLYVVPSFKWTSSQVGPKWTTLSRTRGGGGLRVWMSRPWYSSGEGEKLGVVLAPSGALPTAMTKLVSRFGIDPAWDSALPGTALQAKHFANSVDHDDSVTLDETTGTDQSGAAVGVVAFEPEYDEDRRLWFCDIDLVAKSSPSYFPFVQLVLARYQRDSVGPGLKVSRVVQTDFAQLLPPRTLTVSFRGATTLDVTLYGPAPDGPYSNRVEVTLEHHDGETPGDLGWERVTPAPDRPNPVVLSDGMPDVSWIPPDIPSLFRSRDSLIRSNERFRARGGRIISRHNLPMIEEARIPEVIDVDPSVVKGVGDVPVITLQGYELWSGAVELPPDQAALGPLRLVVREYEHFAADDDTGRLDTDEREPHIHGLFADRVVYADIVELPAPPNA</sequence>
<dbReference type="EMBL" id="CADCSZ010000022">
    <property type="protein sequence ID" value="CAA9215086.1"/>
    <property type="molecule type" value="Genomic_DNA"/>
</dbReference>
<accession>A0A6J4H8B3</accession>
<evidence type="ECO:0000313" key="2">
    <source>
        <dbReference type="EMBL" id="CAA9215086.1"/>
    </source>
</evidence>
<proteinExistence type="predicted"/>